<protein>
    <recommendedName>
        <fullName evidence="4">Beta-carotene 15,15'-monooxygenase</fullName>
    </recommendedName>
</protein>
<feature type="transmembrane region" description="Helical" evidence="1">
    <location>
        <begin position="39"/>
        <end position="60"/>
    </location>
</feature>
<dbReference type="AlphaFoldDB" id="A0A372LC93"/>
<gene>
    <name evidence="2" type="ORF">D0466_12145</name>
</gene>
<dbReference type="OrthoDB" id="875405at2"/>
<feature type="transmembrane region" description="Helical" evidence="1">
    <location>
        <begin position="69"/>
        <end position="86"/>
    </location>
</feature>
<dbReference type="EMBL" id="QVTD01000006">
    <property type="protein sequence ID" value="RFU63476.1"/>
    <property type="molecule type" value="Genomic_DNA"/>
</dbReference>
<keyword evidence="1" id="KW-1133">Transmembrane helix</keyword>
<proteinExistence type="predicted"/>
<name>A0A372LC93_9BACI</name>
<reference evidence="2 3" key="1">
    <citation type="submission" date="2018-08" db="EMBL/GenBank/DDBJ databases">
        <title>Bacillus chawlae sp. nov., Bacillus glennii sp. nov., and Bacillus saganii sp. nov. Isolated from the Vehicle Assembly Building at Kennedy Space Center where the Viking Spacecraft were Assembled.</title>
        <authorList>
            <person name="Seuylemezian A."/>
            <person name="Vaishampayan P."/>
        </authorList>
    </citation>
    <scope>NUCLEOTIDE SEQUENCE [LARGE SCALE GENOMIC DNA]</scope>
    <source>
        <strain evidence="2 3">V44-8</strain>
    </source>
</reference>
<sequence>MVFNFQSRKTWVLLGLIVLVLLSNIILHQQAALEPLPKWAVFGSLLDFIISIPLLVYFLVLRKKYSAKWILPVIAGGFFLAGFIIPDRQLVQFEFVTWVIYGVVALFILLEIYLLSAVVKKVPQLISTWKKVRSQEPFFMLALQKTGREVFEGKNVLDFIAFDISLYHYGLFSWRSAGREKVDGEYFTYHKNTGYLAFVIMIIHALVLESVGFHFWIHGMNPMASWIMLALNVYGILYILADYQTVKLCPLRIKDGNMTMQIGISRHLELPLELISDIREFEERTISKEEQKKIFSVSLAEFIPEHPQYEILLKEPVMAGSAYGIKRIIEKIHIRVDDPQAFYRAVKEKNVDTSDGI</sequence>
<dbReference type="Proteomes" id="UP000262939">
    <property type="component" value="Unassembled WGS sequence"/>
</dbReference>
<comment type="caution">
    <text evidence="2">The sequence shown here is derived from an EMBL/GenBank/DDBJ whole genome shotgun (WGS) entry which is preliminary data.</text>
</comment>
<feature type="transmembrane region" description="Helical" evidence="1">
    <location>
        <begin position="98"/>
        <end position="119"/>
    </location>
</feature>
<evidence type="ECO:0000256" key="1">
    <source>
        <dbReference type="SAM" id="Phobius"/>
    </source>
</evidence>
<feature type="transmembrane region" description="Helical" evidence="1">
    <location>
        <begin position="12"/>
        <end position="33"/>
    </location>
</feature>
<organism evidence="2 3">
    <name type="scientific">Peribacillus glennii</name>
    <dbReference type="NCBI Taxonomy" id="2303991"/>
    <lineage>
        <taxon>Bacteria</taxon>
        <taxon>Bacillati</taxon>
        <taxon>Bacillota</taxon>
        <taxon>Bacilli</taxon>
        <taxon>Bacillales</taxon>
        <taxon>Bacillaceae</taxon>
        <taxon>Peribacillus</taxon>
    </lineage>
</organism>
<evidence type="ECO:0000313" key="3">
    <source>
        <dbReference type="Proteomes" id="UP000262939"/>
    </source>
</evidence>
<dbReference type="RefSeq" id="WP_117322841.1">
    <property type="nucleotide sequence ID" value="NZ_QVTD01000006.1"/>
</dbReference>
<keyword evidence="1" id="KW-0472">Membrane</keyword>
<keyword evidence="1" id="KW-0812">Transmembrane</keyword>
<feature type="transmembrane region" description="Helical" evidence="1">
    <location>
        <begin position="223"/>
        <end position="241"/>
    </location>
</feature>
<evidence type="ECO:0008006" key="4">
    <source>
        <dbReference type="Google" id="ProtNLM"/>
    </source>
</evidence>
<keyword evidence="3" id="KW-1185">Reference proteome</keyword>
<feature type="transmembrane region" description="Helical" evidence="1">
    <location>
        <begin position="195"/>
        <end position="217"/>
    </location>
</feature>
<evidence type="ECO:0000313" key="2">
    <source>
        <dbReference type="EMBL" id="RFU63476.1"/>
    </source>
</evidence>
<accession>A0A372LC93</accession>